<dbReference type="Pfam" id="PF19054">
    <property type="entry name" value="DUF5753"/>
    <property type="match status" value="1"/>
</dbReference>
<dbReference type="InterPro" id="IPR010982">
    <property type="entry name" value="Lambda_DNA-bd_dom_sf"/>
</dbReference>
<dbReference type="SUPFAM" id="SSF47413">
    <property type="entry name" value="lambda repressor-like DNA-binding domains"/>
    <property type="match status" value="1"/>
</dbReference>
<keyword evidence="4" id="KW-1185">Reference proteome</keyword>
<feature type="region of interest" description="Disordered" evidence="1">
    <location>
        <begin position="284"/>
        <end position="311"/>
    </location>
</feature>
<evidence type="ECO:0000313" key="4">
    <source>
        <dbReference type="Proteomes" id="UP001206128"/>
    </source>
</evidence>
<dbReference type="AlphaFoldDB" id="A0AAE3GLP8"/>
<dbReference type="CDD" id="cd00093">
    <property type="entry name" value="HTH_XRE"/>
    <property type="match status" value="1"/>
</dbReference>
<dbReference type="InterPro" id="IPR001387">
    <property type="entry name" value="Cro/C1-type_HTH"/>
</dbReference>
<dbReference type="SMART" id="SM00530">
    <property type="entry name" value="HTH_XRE"/>
    <property type="match status" value="1"/>
</dbReference>
<dbReference type="PROSITE" id="PS50943">
    <property type="entry name" value="HTH_CROC1"/>
    <property type="match status" value="1"/>
</dbReference>
<dbReference type="GO" id="GO:0003677">
    <property type="term" value="F:DNA binding"/>
    <property type="evidence" value="ECO:0007669"/>
    <property type="project" value="InterPro"/>
</dbReference>
<proteinExistence type="predicted"/>
<protein>
    <submittedName>
        <fullName evidence="3">Helix-turn-helix domain-containing protein</fullName>
    </submittedName>
</protein>
<organism evidence="3 4">
    <name type="scientific">Goodfellowiella coeruleoviolacea</name>
    <dbReference type="NCBI Taxonomy" id="334858"/>
    <lineage>
        <taxon>Bacteria</taxon>
        <taxon>Bacillati</taxon>
        <taxon>Actinomycetota</taxon>
        <taxon>Actinomycetes</taxon>
        <taxon>Pseudonocardiales</taxon>
        <taxon>Pseudonocardiaceae</taxon>
        <taxon>Goodfellowiella</taxon>
    </lineage>
</organism>
<dbReference type="Gene3D" id="1.10.260.40">
    <property type="entry name" value="lambda repressor-like DNA-binding domains"/>
    <property type="match status" value="1"/>
</dbReference>
<dbReference type="RefSeq" id="WP_253778559.1">
    <property type="nucleotide sequence ID" value="NZ_JAMTCK010000019.1"/>
</dbReference>
<accession>A0AAE3GLP8</accession>
<dbReference type="Pfam" id="PF13560">
    <property type="entry name" value="HTH_31"/>
    <property type="match status" value="1"/>
</dbReference>
<evidence type="ECO:0000259" key="2">
    <source>
        <dbReference type="PROSITE" id="PS50943"/>
    </source>
</evidence>
<gene>
    <name evidence="3" type="ORF">LX83_006485</name>
</gene>
<dbReference type="Proteomes" id="UP001206128">
    <property type="component" value="Unassembled WGS sequence"/>
</dbReference>
<name>A0AAE3GLP8_9PSEU</name>
<evidence type="ECO:0000313" key="3">
    <source>
        <dbReference type="EMBL" id="MCP2169599.1"/>
    </source>
</evidence>
<evidence type="ECO:0000256" key="1">
    <source>
        <dbReference type="SAM" id="MobiDB-lite"/>
    </source>
</evidence>
<dbReference type="InterPro" id="IPR043917">
    <property type="entry name" value="DUF5753"/>
</dbReference>
<sequence>MDKQRSTVRSRELGNELREVRLAAGVRGKDMAQLLNWSPAKLVAVEKGTRGARPEDIATMLAACGFKLPEVRELLRRVRNQDNGFLVRPNNSGLSDNLRALIIHENLATKLCEYRPMIVPGLLQTEDYARAIIRSADGEASTTIEQCVRTRLARQNVLIGPNAPRSTFYIHEATLQGQVGSAQIMHEQLLQLVLRSNIRSVTIRIVPFSAGGATELSSSFLLMDFDRINPVVHVDISTVSVFLERPQEIEQYRSRQHLLARLALSAEESREVLTDWADRYDRAREGQRDVQHGGADVAQEQLQRRRPDQLR</sequence>
<reference evidence="3" key="1">
    <citation type="submission" date="2022-06" db="EMBL/GenBank/DDBJ databases">
        <title>Genomic Encyclopedia of Archaeal and Bacterial Type Strains, Phase II (KMG-II): from individual species to whole genera.</title>
        <authorList>
            <person name="Goeker M."/>
        </authorList>
    </citation>
    <scope>NUCLEOTIDE SEQUENCE</scope>
    <source>
        <strain evidence="3">DSM 43935</strain>
    </source>
</reference>
<dbReference type="EMBL" id="JAMTCK010000019">
    <property type="protein sequence ID" value="MCP2169599.1"/>
    <property type="molecule type" value="Genomic_DNA"/>
</dbReference>
<feature type="domain" description="HTH cro/C1-type" evidence="2">
    <location>
        <begin position="17"/>
        <end position="71"/>
    </location>
</feature>
<comment type="caution">
    <text evidence="3">The sequence shown here is derived from an EMBL/GenBank/DDBJ whole genome shotgun (WGS) entry which is preliminary data.</text>
</comment>
<feature type="compositionally biased region" description="Basic and acidic residues" evidence="1">
    <location>
        <begin position="302"/>
        <end position="311"/>
    </location>
</feature>